<dbReference type="eggNOG" id="COG3743">
    <property type="taxonomic scope" value="Bacteria"/>
</dbReference>
<sequence>MTKLVSVEGIGETYASKLEAIGVTTVAHLLEQGAKPSGRKMLAEKTEISGKLILKWLNRADLSRIKGVSTQYADLLESAGVDTVPELAQRNAENLHTKIVEVNEAKALVRQLPPFSAVEDWISQAKLLPRVIDY</sequence>
<evidence type="ECO:0000313" key="2">
    <source>
        <dbReference type="Proteomes" id="UP000241426"/>
    </source>
</evidence>
<accession>A0A2T3KEM3</accession>
<reference evidence="1 2" key="1">
    <citation type="submission" date="2018-01" db="EMBL/GenBank/DDBJ databases">
        <title>Whole genome sequencing of Histamine producing bacteria.</title>
        <authorList>
            <person name="Butler K."/>
        </authorList>
    </citation>
    <scope>NUCLEOTIDE SEQUENCE [LARGE SCALE GENOMIC DNA]</scope>
    <source>
        <strain evidence="1 2">FS-7.2</strain>
    </source>
</reference>
<dbReference type="Proteomes" id="UP000241426">
    <property type="component" value="Unassembled WGS sequence"/>
</dbReference>
<comment type="caution">
    <text evidence="1">The sequence shown here is derived from an EMBL/GenBank/DDBJ whole genome shotgun (WGS) entry which is preliminary data.</text>
</comment>
<dbReference type="Gene3D" id="1.10.150.20">
    <property type="entry name" value="5' to 3' exonuclease, C-terminal subdomain"/>
    <property type="match status" value="2"/>
</dbReference>
<protein>
    <submittedName>
        <fullName evidence="1">DUF4332 domain-containing protein</fullName>
    </submittedName>
</protein>
<name>A0A0B7JDR6_9GAMM</name>
<organism evidence="1 2">
    <name type="scientific">Photobacterium kishitanii</name>
    <dbReference type="NCBI Taxonomy" id="318456"/>
    <lineage>
        <taxon>Bacteria</taxon>
        <taxon>Pseudomonadati</taxon>
        <taxon>Pseudomonadota</taxon>
        <taxon>Gammaproteobacteria</taxon>
        <taxon>Vibrionales</taxon>
        <taxon>Vibrionaceae</taxon>
        <taxon>Photobacterium</taxon>
    </lineage>
</organism>
<dbReference type="EMBL" id="PYNF01000017">
    <property type="protein sequence ID" value="PSU95867.1"/>
    <property type="molecule type" value="Genomic_DNA"/>
</dbReference>
<dbReference type="AlphaFoldDB" id="A0A0B7JDR6"/>
<dbReference type="RefSeq" id="WP_036791205.1">
    <property type="nucleotide sequence ID" value="NZ_JAUZMX010000002.1"/>
</dbReference>
<dbReference type="InterPro" id="IPR025567">
    <property type="entry name" value="DUF4332"/>
</dbReference>
<dbReference type="GeneID" id="29945238"/>
<proteinExistence type="predicted"/>
<evidence type="ECO:0000313" key="1">
    <source>
        <dbReference type="EMBL" id="PSU95867.1"/>
    </source>
</evidence>
<accession>A0A0B7JDR6</accession>
<gene>
    <name evidence="1" type="ORF">C9J27_17175</name>
</gene>
<dbReference type="Pfam" id="PF14229">
    <property type="entry name" value="DUF4332"/>
    <property type="match status" value="1"/>
</dbReference>